<name>B8HQ96_CYAP4</name>
<dbReference type="eggNOG" id="ENOG5033A9V">
    <property type="taxonomic scope" value="Bacteria"/>
</dbReference>
<feature type="compositionally biased region" description="Low complexity" evidence="1">
    <location>
        <begin position="72"/>
        <end position="81"/>
    </location>
</feature>
<dbReference type="STRING" id="395961.Cyan7425_5200"/>
<feature type="region of interest" description="Disordered" evidence="1">
    <location>
        <begin position="1"/>
        <end position="109"/>
    </location>
</feature>
<dbReference type="HOGENOM" id="CLU_2179479_0_0_3"/>
<proteinExistence type="predicted"/>
<feature type="compositionally biased region" description="Basic and acidic residues" evidence="1">
    <location>
        <begin position="29"/>
        <end position="44"/>
    </location>
</feature>
<evidence type="ECO:0000256" key="1">
    <source>
        <dbReference type="SAM" id="MobiDB-lite"/>
    </source>
</evidence>
<feature type="compositionally biased region" description="Basic and acidic residues" evidence="1">
    <location>
        <begin position="1"/>
        <end position="11"/>
    </location>
</feature>
<reference evidence="2" key="1">
    <citation type="submission" date="2009-01" db="EMBL/GenBank/DDBJ databases">
        <title>Complete sequence of chromosome Cyanothece sp. PCC 7425.</title>
        <authorList>
            <consortium name="US DOE Joint Genome Institute"/>
            <person name="Lucas S."/>
            <person name="Copeland A."/>
            <person name="Lapidus A."/>
            <person name="Glavina del Rio T."/>
            <person name="Dalin E."/>
            <person name="Tice H."/>
            <person name="Bruce D."/>
            <person name="Goodwin L."/>
            <person name="Pitluck S."/>
            <person name="Sims D."/>
            <person name="Meineke L."/>
            <person name="Brettin T."/>
            <person name="Detter J.C."/>
            <person name="Han C."/>
            <person name="Larimer F."/>
            <person name="Land M."/>
            <person name="Hauser L."/>
            <person name="Kyrpides N."/>
            <person name="Ovchinnikova G."/>
            <person name="Liberton M."/>
            <person name="Stoeckel J."/>
            <person name="Banerjee A."/>
            <person name="Singh A."/>
            <person name="Page L."/>
            <person name="Sato H."/>
            <person name="Zhao L."/>
            <person name="Sherman L."/>
            <person name="Pakrasi H."/>
            <person name="Richardson P."/>
        </authorList>
    </citation>
    <scope>NUCLEOTIDE SEQUENCE</scope>
    <source>
        <strain evidence="2">PCC 7425</strain>
    </source>
</reference>
<organism evidence="2">
    <name type="scientific">Cyanothece sp. (strain PCC 7425 / ATCC 29141)</name>
    <dbReference type="NCBI Taxonomy" id="395961"/>
    <lineage>
        <taxon>Bacteria</taxon>
        <taxon>Bacillati</taxon>
        <taxon>Cyanobacteriota</taxon>
        <taxon>Cyanophyceae</taxon>
        <taxon>Gomontiellales</taxon>
        <taxon>Cyanothecaceae</taxon>
        <taxon>Cyanothece</taxon>
    </lineage>
</organism>
<gene>
    <name evidence="2" type="ordered locus">Cyan7425_5200</name>
</gene>
<dbReference type="EMBL" id="CP001344">
    <property type="protein sequence ID" value="ACL47493.1"/>
    <property type="molecule type" value="Genomic_DNA"/>
</dbReference>
<sequence length="109" mass="11596">MVERPIKRSERPVPAQSPSESQPGSTARTEQETSGRRDRREGGKKGKGRGKRSDQKDAPKAINPALMRGPKPVVSAPVVEEPPAEPEAVESEVAEPEAAEASDTTAVAE</sequence>
<feature type="compositionally biased region" description="Polar residues" evidence="1">
    <location>
        <begin position="16"/>
        <end position="28"/>
    </location>
</feature>
<evidence type="ECO:0000313" key="2">
    <source>
        <dbReference type="EMBL" id="ACL47493.1"/>
    </source>
</evidence>
<protein>
    <submittedName>
        <fullName evidence="2">Uncharacterized protein</fullName>
    </submittedName>
</protein>
<dbReference type="AlphaFoldDB" id="B8HQ96"/>
<dbReference type="KEGG" id="cyn:Cyan7425_5200"/>
<feature type="compositionally biased region" description="Acidic residues" evidence="1">
    <location>
        <begin position="82"/>
        <end position="100"/>
    </location>
</feature>
<accession>B8HQ96</accession>